<evidence type="ECO:0000313" key="3">
    <source>
        <dbReference type="Proteomes" id="UP001501009"/>
    </source>
</evidence>
<feature type="compositionally biased region" description="Polar residues" evidence="1">
    <location>
        <begin position="53"/>
        <end position="62"/>
    </location>
</feature>
<gene>
    <name evidence="2" type="ORF">GCM10022403_003390</name>
</gene>
<evidence type="ECO:0000313" key="2">
    <source>
        <dbReference type="EMBL" id="GAA3771386.1"/>
    </source>
</evidence>
<keyword evidence="3" id="KW-1185">Reference proteome</keyword>
<comment type="caution">
    <text evidence="2">The sequence shown here is derived from an EMBL/GenBank/DDBJ whole genome shotgun (WGS) entry which is preliminary data.</text>
</comment>
<sequence>MATADHREGTARGAALRWTRGAVITLLAVLAVLVHHETAAALTTHVPAMRAAETSSVASMHHSSAPAVPVHASGHTTPPGVAAPVASDDNGACSGTQMQHCSAAGVDTMKLAPPHQPSIGCAPVLSPGAAVGRDVPGTTGRSPPDLSVLSRFLL</sequence>
<evidence type="ECO:0000256" key="1">
    <source>
        <dbReference type="SAM" id="MobiDB-lite"/>
    </source>
</evidence>
<name>A0ABP7GQ22_9ACTN</name>
<organism evidence="2 3">
    <name type="scientific">Streptomyces coacervatus</name>
    <dbReference type="NCBI Taxonomy" id="647381"/>
    <lineage>
        <taxon>Bacteria</taxon>
        <taxon>Bacillati</taxon>
        <taxon>Actinomycetota</taxon>
        <taxon>Actinomycetes</taxon>
        <taxon>Kitasatosporales</taxon>
        <taxon>Streptomycetaceae</taxon>
        <taxon>Streptomyces</taxon>
    </lineage>
</organism>
<proteinExistence type="predicted"/>
<accession>A0ABP7GQ22</accession>
<dbReference type="RefSeq" id="WP_275769965.1">
    <property type="nucleotide sequence ID" value="NZ_BAABDE010000002.1"/>
</dbReference>
<evidence type="ECO:0008006" key="4">
    <source>
        <dbReference type="Google" id="ProtNLM"/>
    </source>
</evidence>
<protein>
    <recommendedName>
        <fullName evidence="4">Secreted protein</fullName>
    </recommendedName>
</protein>
<dbReference type="Proteomes" id="UP001501009">
    <property type="component" value="Unassembled WGS sequence"/>
</dbReference>
<feature type="region of interest" description="Disordered" evidence="1">
    <location>
        <begin position="53"/>
        <end position="96"/>
    </location>
</feature>
<reference evidence="3" key="1">
    <citation type="journal article" date="2019" name="Int. J. Syst. Evol. Microbiol.">
        <title>The Global Catalogue of Microorganisms (GCM) 10K type strain sequencing project: providing services to taxonomists for standard genome sequencing and annotation.</title>
        <authorList>
            <consortium name="The Broad Institute Genomics Platform"/>
            <consortium name="The Broad Institute Genome Sequencing Center for Infectious Disease"/>
            <person name="Wu L."/>
            <person name="Ma J."/>
        </authorList>
    </citation>
    <scope>NUCLEOTIDE SEQUENCE [LARGE SCALE GENOMIC DNA]</scope>
    <source>
        <strain evidence="3">JCM 17138</strain>
    </source>
</reference>
<dbReference type="EMBL" id="BAABDE010000002">
    <property type="protein sequence ID" value="GAA3771386.1"/>
    <property type="molecule type" value="Genomic_DNA"/>
</dbReference>